<proteinExistence type="predicted"/>
<organism evidence="3 4">
    <name type="scientific">Candidatus Onthousia faecipullorum</name>
    <dbReference type="NCBI Taxonomy" id="2840887"/>
    <lineage>
        <taxon>Bacteria</taxon>
        <taxon>Bacillati</taxon>
        <taxon>Bacillota</taxon>
        <taxon>Bacilli</taxon>
        <taxon>Candidatus Onthousia</taxon>
    </lineage>
</organism>
<evidence type="ECO:0000256" key="2">
    <source>
        <dbReference type="SAM" id="Phobius"/>
    </source>
</evidence>
<dbReference type="SUPFAM" id="SSF54001">
    <property type="entry name" value="Cysteine proteinases"/>
    <property type="match status" value="1"/>
</dbReference>
<comment type="caution">
    <text evidence="3">The sequence shown here is derived from an EMBL/GenBank/DDBJ whole genome shotgun (WGS) entry which is preliminary data.</text>
</comment>
<dbReference type="EMBL" id="DVKQ01000011">
    <property type="protein sequence ID" value="HIT37115.1"/>
    <property type="molecule type" value="Genomic_DNA"/>
</dbReference>
<keyword evidence="2" id="KW-0472">Membrane</keyword>
<dbReference type="AlphaFoldDB" id="A0A9D1G9M3"/>
<sequence>MREEDIETLDDEGQGLGQENQNDNNSSIKKTSSPLKDAITNIAGATLDSNKYKSKLNHINPNDDNSTTMAKNDFNKTIPSKESNTVNTVKNAVGNKAVNAVSNLHPALKGVNIARNIISGRRSNNSNTSGNNSINNNNSNSPANDNNNTDSNNINTKNNDVMPNNTVNNGIDNSDDNSSSNRGSILNSLNPLSSVLGGTSGVSGRFSFLGKIPVALKFVIIGAVSFFGLLILTLLPALIIISLFSSFFGMDSTITSSGNGSGNIDYGDYELSSDGDEILHQPLSAFLTTNGSSLAEFNNLITTNVEDAGFGTRAGVVASAVTLIAELGNNYDVKVPYYWGGGHGNIANGALGNWGSSECHTYANGQSYNYCGLDCSGFVTWAIYNGGFNMSPRTAGTFQYLPGAERVTLSSSGVLQPGDLMESDHHIVLIVEVVDEGYVCAEAAGNSTGVKFSIRSFNASGYWGVNMDGFYERQARS</sequence>
<gene>
    <name evidence="3" type="ORF">IAB59_01380</name>
</gene>
<keyword evidence="2" id="KW-0812">Transmembrane</keyword>
<feature type="compositionally biased region" description="Acidic residues" evidence="1">
    <location>
        <begin position="1"/>
        <end position="13"/>
    </location>
</feature>
<name>A0A9D1G9M3_9FIRM</name>
<feature type="region of interest" description="Disordered" evidence="1">
    <location>
        <begin position="120"/>
        <end position="183"/>
    </location>
</feature>
<dbReference type="Proteomes" id="UP000886833">
    <property type="component" value="Unassembled WGS sequence"/>
</dbReference>
<feature type="transmembrane region" description="Helical" evidence="2">
    <location>
        <begin position="214"/>
        <end position="244"/>
    </location>
</feature>
<reference evidence="3" key="2">
    <citation type="journal article" date="2021" name="PeerJ">
        <title>Extensive microbial diversity within the chicken gut microbiome revealed by metagenomics and culture.</title>
        <authorList>
            <person name="Gilroy R."/>
            <person name="Ravi A."/>
            <person name="Getino M."/>
            <person name="Pursley I."/>
            <person name="Horton D.L."/>
            <person name="Alikhan N.F."/>
            <person name="Baker D."/>
            <person name="Gharbi K."/>
            <person name="Hall N."/>
            <person name="Watson M."/>
            <person name="Adriaenssens E.M."/>
            <person name="Foster-Nyarko E."/>
            <person name="Jarju S."/>
            <person name="Secka A."/>
            <person name="Antonio M."/>
            <person name="Oren A."/>
            <person name="Chaudhuri R.R."/>
            <person name="La Ragione R."/>
            <person name="Hildebrand F."/>
            <person name="Pallen M.J."/>
        </authorList>
    </citation>
    <scope>NUCLEOTIDE SEQUENCE</scope>
    <source>
        <strain evidence="3">CHK195-26880</strain>
    </source>
</reference>
<evidence type="ECO:0000313" key="4">
    <source>
        <dbReference type="Proteomes" id="UP000886833"/>
    </source>
</evidence>
<protein>
    <recommendedName>
        <fullName evidence="5">NlpC/P60 domain-containing protein</fullName>
    </recommendedName>
</protein>
<reference evidence="3" key="1">
    <citation type="submission" date="2020-10" db="EMBL/GenBank/DDBJ databases">
        <authorList>
            <person name="Gilroy R."/>
        </authorList>
    </citation>
    <scope>NUCLEOTIDE SEQUENCE</scope>
    <source>
        <strain evidence="3">CHK195-26880</strain>
    </source>
</reference>
<feature type="compositionally biased region" description="Polar residues" evidence="1">
    <location>
        <begin position="17"/>
        <end position="34"/>
    </location>
</feature>
<accession>A0A9D1G9M3</accession>
<evidence type="ECO:0000256" key="1">
    <source>
        <dbReference type="SAM" id="MobiDB-lite"/>
    </source>
</evidence>
<evidence type="ECO:0008006" key="5">
    <source>
        <dbReference type="Google" id="ProtNLM"/>
    </source>
</evidence>
<evidence type="ECO:0000313" key="3">
    <source>
        <dbReference type="EMBL" id="HIT37115.1"/>
    </source>
</evidence>
<dbReference type="Gene3D" id="3.90.1720.10">
    <property type="entry name" value="endopeptidase domain like (from Nostoc punctiforme)"/>
    <property type="match status" value="1"/>
</dbReference>
<feature type="region of interest" description="Disordered" evidence="1">
    <location>
        <begin position="1"/>
        <end position="34"/>
    </location>
</feature>
<keyword evidence="2" id="KW-1133">Transmembrane helix</keyword>
<dbReference type="InterPro" id="IPR038765">
    <property type="entry name" value="Papain-like_cys_pep_sf"/>
</dbReference>